<protein>
    <recommendedName>
        <fullName evidence="3">RecA family profile 1 domain-containing protein</fullName>
    </recommendedName>
</protein>
<dbReference type="GO" id="GO:0007131">
    <property type="term" value="P:reciprocal meiotic recombination"/>
    <property type="evidence" value="ECO:0007669"/>
    <property type="project" value="TreeGrafter"/>
</dbReference>
<evidence type="ECO:0000256" key="2">
    <source>
        <dbReference type="ARBA" id="ARBA00023242"/>
    </source>
</evidence>
<dbReference type="Proteomes" id="UP000494206">
    <property type="component" value="Unassembled WGS sequence"/>
</dbReference>
<dbReference type="OrthoDB" id="336321at2759"/>
<keyword evidence="5" id="KW-1185">Reference proteome</keyword>
<dbReference type="InterPro" id="IPR051988">
    <property type="entry name" value="HRR_RAD51_Paralog"/>
</dbReference>
<organism evidence="4 5">
    <name type="scientific">Caenorhabditis bovis</name>
    <dbReference type="NCBI Taxonomy" id="2654633"/>
    <lineage>
        <taxon>Eukaryota</taxon>
        <taxon>Metazoa</taxon>
        <taxon>Ecdysozoa</taxon>
        <taxon>Nematoda</taxon>
        <taxon>Chromadorea</taxon>
        <taxon>Rhabditida</taxon>
        <taxon>Rhabditina</taxon>
        <taxon>Rhabditomorpha</taxon>
        <taxon>Rhabditoidea</taxon>
        <taxon>Rhabditidae</taxon>
        <taxon>Peloderinae</taxon>
        <taxon>Caenorhabditis</taxon>
    </lineage>
</organism>
<dbReference type="GO" id="GO:0000400">
    <property type="term" value="F:four-way junction DNA binding"/>
    <property type="evidence" value="ECO:0007669"/>
    <property type="project" value="TreeGrafter"/>
</dbReference>
<dbReference type="GO" id="GO:0033063">
    <property type="term" value="C:Rad51B-Rad51C-Rad51D-XRCC2 complex"/>
    <property type="evidence" value="ECO:0007669"/>
    <property type="project" value="TreeGrafter"/>
</dbReference>
<dbReference type="PROSITE" id="PS50162">
    <property type="entry name" value="RECA_2"/>
    <property type="match status" value="1"/>
</dbReference>
<dbReference type="InterPro" id="IPR027417">
    <property type="entry name" value="P-loop_NTPase"/>
</dbReference>
<feature type="domain" description="RecA family profile 1" evidence="3">
    <location>
        <begin position="22"/>
        <end position="193"/>
    </location>
</feature>
<evidence type="ECO:0000313" key="4">
    <source>
        <dbReference type="EMBL" id="CAB3403189.1"/>
    </source>
</evidence>
<dbReference type="GO" id="GO:0000723">
    <property type="term" value="P:telomere maintenance"/>
    <property type="evidence" value="ECO:0007669"/>
    <property type="project" value="TreeGrafter"/>
</dbReference>
<keyword evidence="2" id="KW-0539">Nucleus</keyword>
<sequence length="290" mass="32865">MEVNLDYEEETAWQFLLRKNADGLFLKSCVPELDSILCMASGKIYEIDGEIGSGKTQICYSIVAKLLNSKKDAMVGWLSPTALRTDDLQKHLNAEVPLAFGIPGIFVDFQLHLDSLFCAICEDVDELKKCVDSIVAMRDSRKVRLVVVENIDTILHDTVYIDYQRGYQYQERVIEKFNLLAKNGITVIVTNHITRWRGYPAPALGRFWSSKIANRFFVEKTDETRVISKRIDGGDEQVISAKFRITSNGLEFSRLTDTIDRQAVAACRSPARCGSSPPPSVFKRLRENMR</sequence>
<dbReference type="InterPro" id="IPR020588">
    <property type="entry name" value="RecA_ATP-bd"/>
</dbReference>
<dbReference type="Gene3D" id="3.40.50.300">
    <property type="entry name" value="P-loop containing nucleotide triphosphate hydrolases"/>
    <property type="match status" value="1"/>
</dbReference>
<dbReference type="GO" id="GO:0140664">
    <property type="term" value="F:ATP-dependent DNA damage sensor activity"/>
    <property type="evidence" value="ECO:0007669"/>
    <property type="project" value="InterPro"/>
</dbReference>
<dbReference type="PANTHER" id="PTHR46457">
    <property type="entry name" value="DNA REPAIR PROTEIN RAD51 HOMOLOG 4"/>
    <property type="match status" value="1"/>
</dbReference>
<accession>A0A8S1ET01</accession>
<evidence type="ECO:0000256" key="1">
    <source>
        <dbReference type="ARBA" id="ARBA00004123"/>
    </source>
</evidence>
<comment type="caution">
    <text evidence="4">The sequence shown here is derived from an EMBL/GenBank/DDBJ whole genome shotgun (WGS) entry which is preliminary data.</text>
</comment>
<dbReference type="SUPFAM" id="SSF52540">
    <property type="entry name" value="P-loop containing nucleoside triphosphate hydrolases"/>
    <property type="match status" value="1"/>
</dbReference>
<evidence type="ECO:0000259" key="3">
    <source>
        <dbReference type="PROSITE" id="PS50162"/>
    </source>
</evidence>
<dbReference type="GO" id="GO:0005524">
    <property type="term" value="F:ATP binding"/>
    <property type="evidence" value="ECO:0007669"/>
    <property type="project" value="InterPro"/>
</dbReference>
<comment type="subcellular location">
    <subcellularLocation>
        <location evidence="1">Nucleus</location>
    </subcellularLocation>
</comment>
<evidence type="ECO:0000313" key="5">
    <source>
        <dbReference type="Proteomes" id="UP000494206"/>
    </source>
</evidence>
<dbReference type="GO" id="GO:0005815">
    <property type="term" value="C:microtubule organizing center"/>
    <property type="evidence" value="ECO:0007669"/>
    <property type="project" value="TreeGrafter"/>
</dbReference>
<dbReference type="AlphaFoldDB" id="A0A8S1ET01"/>
<gene>
    <name evidence="4" type="ORF">CBOVIS_LOCUS5694</name>
</gene>
<name>A0A8S1ET01_9PELO</name>
<dbReference type="GO" id="GO:0042148">
    <property type="term" value="P:DNA strand invasion"/>
    <property type="evidence" value="ECO:0007669"/>
    <property type="project" value="TreeGrafter"/>
</dbReference>
<dbReference type="PANTHER" id="PTHR46457:SF1">
    <property type="entry name" value="DNA REPAIR PROTEIN RAD51 HOMOLOG 4"/>
    <property type="match status" value="1"/>
</dbReference>
<reference evidence="4 5" key="1">
    <citation type="submission" date="2020-04" db="EMBL/GenBank/DDBJ databases">
        <authorList>
            <person name="Laetsch R D."/>
            <person name="Stevens L."/>
            <person name="Kumar S."/>
            <person name="Blaxter L. M."/>
        </authorList>
    </citation>
    <scope>NUCLEOTIDE SEQUENCE [LARGE SCALE GENOMIC DNA]</scope>
</reference>
<dbReference type="GO" id="GO:0005657">
    <property type="term" value="C:replication fork"/>
    <property type="evidence" value="ECO:0007669"/>
    <property type="project" value="TreeGrafter"/>
</dbReference>
<proteinExistence type="predicted"/>
<dbReference type="EMBL" id="CADEPM010000003">
    <property type="protein sequence ID" value="CAB3403189.1"/>
    <property type="molecule type" value="Genomic_DNA"/>
</dbReference>
<dbReference type="GO" id="GO:0000724">
    <property type="term" value="P:double-strand break repair via homologous recombination"/>
    <property type="evidence" value="ECO:0007669"/>
    <property type="project" value="TreeGrafter"/>
</dbReference>
<dbReference type="GO" id="GO:0003697">
    <property type="term" value="F:single-stranded DNA binding"/>
    <property type="evidence" value="ECO:0007669"/>
    <property type="project" value="TreeGrafter"/>
</dbReference>